<dbReference type="InterPro" id="IPR051397">
    <property type="entry name" value="Zn-ADH-like_protein"/>
</dbReference>
<dbReference type="InterPro" id="IPR014188">
    <property type="entry name" value="Acrylyl-CoA_reductase_AcuI"/>
</dbReference>
<protein>
    <submittedName>
        <fullName evidence="2">Oxidoreductase</fullName>
    </submittedName>
</protein>
<dbReference type="SUPFAM" id="SSF50129">
    <property type="entry name" value="GroES-like"/>
    <property type="match status" value="1"/>
</dbReference>
<evidence type="ECO:0000313" key="3">
    <source>
        <dbReference type="Proteomes" id="UP000633619"/>
    </source>
</evidence>
<dbReference type="Pfam" id="PF08240">
    <property type="entry name" value="ADH_N"/>
    <property type="match status" value="1"/>
</dbReference>
<dbReference type="InterPro" id="IPR011032">
    <property type="entry name" value="GroES-like_sf"/>
</dbReference>
<dbReference type="InterPro" id="IPR020843">
    <property type="entry name" value="ER"/>
</dbReference>
<accession>A0A8I1AGB7</accession>
<dbReference type="InterPro" id="IPR036291">
    <property type="entry name" value="NAD(P)-bd_dom_sf"/>
</dbReference>
<sequence>MQDREFTALVVDRKQDQYSHSFQMLKIKDLPEEDVLIRVQYSSLNYKDGMAVLNRGKIVRQFPMVPGIDLAGTVVESKNSAFQPGDKVILTGWGTGETHWGGYAEYATAKPEWLVPLPSGLQLKHAMSLGTAGLTAMLAVSALERHGINRKKPILVTGASGGVGSLAVAILSRLGYTVAASTGSPDNHEFLKSLGASEIIDRKELSEAPRPLESQRWGGAVDVVGGDTLAHVLSEMSYYGTVAACGLAGNHSLHTTVYPFILRGIKLVGIDSNTCPADERTQAWNRLSELLPAELLDQLTEVHGLRDVPALSEKILSGDVKGRIVIDVQQT</sequence>
<comment type="caution">
    <text evidence="2">The sequence shown here is derived from an EMBL/GenBank/DDBJ whole genome shotgun (WGS) entry which is preliminary data.</text>
</comment>
<dbReference type="InterPro" id="IPR013149">
    <property type="entry name" value="ADH-like_C"/>
</dbReference>
<dbReference type="PANTHER" id="PTHR43677:SF1">
    <property type="entry name" value="ACRYLYL-COA REDUCTASE ACUI-RELATED"/>
    <property type="match status" value="1"/>
</dbReference>
<dbReference type="Pfam" id="PF00107">
    <property type="entry name" value="ADH_zinc_N"/>
    <property type="match status" value="1"/>
</dbReference>
<gene>
    <name evidence="2" type="ORF">I8U20_09025</name>
</gene>
<name>A0A8I1AGB7_THEIN</name>
<evidence type="ECO:0000259" key="1">
    <source>
        <dbReference type="SMART" id="SM00829"/>
    </source>
</evidence>
<dbReference type="NCBIfam" id="TIGR02823">
    <property type="entry name" value="oxido_YhdH"/>
    <property type="match status" value="1"/>
</dbReference>
<dbReference type="GO" id="GO:0043957">
    <property type="term" value="F:acryloyl-CoA reductase (NADPH) activity"/>
    <property type="evidence" value="ECO:0007669"/>
    <property type="project" value="TreeGrafter"/>
</dbReference>
<dbReference type="Proteomes" id="UP000633619">
    <property type="component" value="Unassembled WGS sequence"/>
</dbReference>
<dbReference type="SUPFAM" id="SSF51735">
    <property type="entry name" value="NAD(P)-binding Rossmann-fold domains"/>
    <property type="match status" value="1"/>
</dbReference>
<keyword evidence="3" id="KW-1185">Reference proteome</keyword>
<dbReference type="Gene3D" id="3.40.50.720">
    <property type="entry name" value="NAD(P)-binding Rossmann-like Domain"/>
    <property type="match status" value="1"/>
</dbReference>
<dbReference type="AlphaFoldDB" id="A0A8I1AGB7"/>
<dbReference type="SMART" id="SM00829">
    <property type="entry name" value="PKS_ER"/>
    <property type="match status" value="1"/>
</dbReference>
<dbReference type="PANTHER" id="PTHR43677">
    <property type="entry name" value="SHORT-CHAIN DEHYDROGENASE/REDUCTASE"/>
    <property type="match status" value="1"/>
</dbReference>
<proteinExistence type="predicted"/>
<evidence type="ECO:0000313" key="2">
    <source>
        <dbReference type="EMBL" id="MBH8595473.1"/>
    </source>
</evidence>
<feature type="domain" description="Enoyl reductase (ER)" evidence="1">
    <location>
        <begin position="20"/>
        <end position="326"/>
    </location>
</feature>
<dbReference type="EMBL" id="JAECVW010000004">
    <property type="protein sequence ID" value="MBH8595473.1"/>
    <property type="molecule type" value="Genomic_DNA"/>
</dbReference>
<dbReference type="Gene3D" id="3.90.180.10">
    <property type="entry name" value="Medium-chain alcohol dehydrogenases, catalytic domain"/>
    <property type="match status" value="1"/>
</dbReference>
<dbReference type="CDD" id="cd08288">
    <property type="entry name" value="MDR_yhdh"/>
    <property type="match status" value="1"/>
</dbReference>
<dbReference type="InterPro" id="IPR013154">
    <property type="entry name" value="ADH-like_N"/>
</dbReference>
<organism evidence="2 3">
    <name type="scientific">Thermoactinomyces intermedius</name>
    <dbReference type="NCBI Taxonomy" id="2024"/>
    <lineage>
        <taxon>Bacteria</taxon>
        <taxon>Bacillati</taxon>
        <taxon>Bacillota</taxon>
        <taxon>Bacilli</taxon>
        <taxon>Bacillales</taxon>
        <taxon>Thermoactinomycetaceae</taxon>
        <taxon>Thermoactinomyces</taxon>
    </lineage>
</organism>
<dbReference type="RefSeq" id="WP_181732132.1">
    <property type="nucleotide sequence ID" value="NZ_JACEIR010000005.1"/>
</dbReference>
<reference evidence="2 3" key="1">
    <citation type="submission" date="2020-12" db="EMBL/GenBank/DDBJ databases">
        <title>WGS of Thermoactinomyces spp.</title>
        <authorList>
            <person name="Cheng K."/>
        </authorList>
    </citation>
    <scope>NUCLEOTIDE SEQUENCE [LARGE SCALE GENOMIC DNA]</scope>
    <source>
        <strain evidence="3">CICC 10671\DSM 43846</strain>
    </source>
</reference>